<sequence>MTHTADDFRTARFATHPDGRIAARAGGDSVQWRTSGYPVWESDESMAAAGWSPLSESLPSTVTDKMVQAAMDAAGQSMPAPWWGGTEWRSYTGEILTAALSAAPAPTGDEAEALGLARAGEAHAERLRAEWQEAAERERTRAAEAEAALEDLREQYGTAVREKDEWEANEQEQARRADDAEASAALWKETARHLTRKIHDEDGLVMRAIRGGQHCNDVAAGWKARAVKTELERARLQAELNAVLWGSKDRTAAMTARDHLDAAWEAAHVPADGTIPEGAEYLERVADGPYMRRTAAGPLSCEVRIPGGAIERRLLDPPTPKRPEGAEAIQVVLDEWFATDQEDRGKFAEFLAERGVRAPEDGEGER</sequence>
<name>A0ABY4N4H1_9MICO</name>
<accession>A0ABY4N4H1</accession>
<proteinExistence type="predicted"/>
<evidence type="ECO:0000313" key="2">
    <source>
        <dbReference type="EMBL" id="UQN29463.1"/>
    </source>
</evidence>
<dbReference type="RefSeq" id="WP_249478660.1">
    <property type="nucleotide sequence ID" value="NZ_CP097218.1"/>
</dbReference>
<evidence type="ECO:0000313" key="3">
    <source>
        <dbReference type="Proteomes" id="UP001055868"/>
    </source>
</evidence>
<feature type="coiled-coil region" evidence="1">
    <location>
        <begin position="128"/>
        <end position="183"/>
    </location>
</feature>
<organism evidence="2 3">
    <name type="scientific">Brachybacterium kimchii</name>
    <dbReference type="NCBI Taxonomy" id="2942909"/>
    <lineage>
        <taxon>Bacteria</taxon>
        <taxon>Bacillati</taxon>
        <taxon>Actinomycetota</taxon>
        <taxon>Actinomycetes</taxon>
        <taxon>Micrococcales</taxon>
        <taxon>Dermabacteraceae</taxon>
        <taxon>Brachybacterium</taxon>
    </lineage>
</organism>
<gene>
    <name evidence="2" type="ORF">M4486_17790</name>
</gene>
<dbReference type="Proteomes" id="UP001055868">
    <property type="component" value="Chromosome"/>
</dbReference>
<protein>
    <submittedName>
        <fullName evidence="2">Uncharacterized protein</fullName>
    </submittedName>
</protein>
<evidence type="ECO:0000256" key="1">
    <source>
        <dbReference type="SAM" id="Coils"/>
    </source>
</evidence>
<dbReference type="EMBL" id="CP097218">
    <property type="protein sequence ID" value="UQN29463.1"/>
    <property type="molecule type" value="Genomic_DNA"/>
</dbReference>
<reference evidence="2" key="1">
    <citation type="submission" date="2022-05" db="EMBL/GenBank/DDBJ databases">
        <title>Genomic analysis of Brachybacterium sp. CBA3104.</title>
        <authorList>
            <person name="Roh S.W."/>
            <person name="Kim Y.B."/>
            <person name="Kim Y."/>
        </authorList>
    </citation>
    <scope>NUCLEOTIDE SEQUENCE</scope>
    <source>
        <strain evidence="2">CBA3104</strain>
    </source>
</reference>
<keyword evidence="3" id="KW-1185">Reference proteome</keyword>
<keyword evidence="1" id="KW-0175">Coiled coil</keyword>